<proteinExistence type="predicted"/>
<dbReference type="EMBL" id="JARJCM010000049">
    <property type="protein sequence ID" value="KAJ7035538.1"/>
    <property type="molecule type" value="Genomic_DNA"/>
</dbReference>
<comment type="caution">
    <text evidence="1">The sequence shown here is derived from an EMBL/GenBank/DDBJ whole genome shotgun (WGS) entry which is preliminary data.</text>
</comment>
<dbReference type="AlphaFoldDB" id="A0AAD6T073"/>
<evidence type="ECO:0000313" key="1">
    <source>
        <dbReference type="EMBL" id="KAJ7035538.1"/>
    </source>
</evidence>
<sequence length="162" mass="17566">VAGTGAGMMSQCQTGVGMMSQCQTGAGMMSQCQKGVGMTSQCHTDVEEPGGRGKAEPNTGLCEGAWVVIYAADTGPGWQERHWTLGGDIRSVLRRRRWDAVGRRDICSVPAVPSDVGWKGYLQCSFTALLEHPWEMCGGCFTRFWVWSRSDASVLRARGSVE</sequence>
<reference evidence="1" key="1">
    <citation type="submission" date="2023-03" db="EMBL/GenBank/DDBJ databases">
        <title>Massive genome expansion in bonnet fungi (Mycena s.s.) driven by repeated elements and novel gene families across ecological guilds.</title>
        <authorList>
            <consortium name="Lawrence Berkeley National Laboratory"/>
            <person name="Harder C.B."/>
            <person name="Miyauchi S."/>
            <person name="Viragh M."/>
            <person name="Kuo A."/>
            <person name="Thoen E."/>
            <person name="Andreopoulos B."/>
            <person name="Lu D."/>
            <person name="Skrede I."/>
            <person name="Drula E."/>
            <person name="Henrissat B."/>
            <person name="Morin E."/>
            <person name="Kohler A."/>
            <person name="Barry K."/>
            <person name="LaButti K."/>
            <person name="Morin E."/>
            <person name="Salamov A."/>
            <person name="Lipzen A."/>
            <person name="Mereny Z."/>
            <person name="Hegedus B."/>
            <person name="Baldrian P."/>
            <person name="Stursova M."/>
            <person name="Weitz H."/>
            <person name="Taylor A."/>
            <person name="Grigoriev I.V."/>
            <person name="Nagy L.G."/>
            <person name="Martin F."/>
            <person name="Kauserud H."/>
        </authorList>
    </citation>
    <scope>NUCLEOTIDE SEQUENCE</scope>
    <source>
        <strain evidence="1">CBHHK200</strain>
    </source>
</reference>
<keyword evidence="2" id="KW-1185">Reference proteome</keyword>
<dbReference type="Proteomes" id="UP001218188">
    <property type="component" value="Unassembled WGS sequence"/>
</dbReference>
<evidence type="ECO:0000313" key="2">
    <source>
        <dbReference type="Proteomes" id="UP001218188"/>
    </source>
</evidence>
<gene>
    <name evidence="1" type="ORF">C8F04DRAFT_1097591</name>
</gene>
<name>A0AAD6T073_9AGAR</name>
<protein>
    <submittedName>
        <fullName evidence="1">Uncharacterized protein</fullName>
    </submittedName>
</protein>
<accession>A0AAD6T073</accession>
<organism evidence="1 2">
    <name type="scientific">Mycena alexandri</name>
    <dbReference type="NCBI Taxonomy" id="1745969"/>
    <lineage>
        <taxon>Eukaryota</taxon>
        <taxon>Fungi</taxon>
        <taxon>Dikarya</taxon>
        <taxon>Basidiomycota</taxon>
        <taxon>Agaricomycotina</taxon>
        <taxon>Agaricomycetes</taxon>
        <taxon>Agaricomycetidae</taxon>
        <taxon>Agaricales</taxon>
        <taxon>Marasmiineae</taxon>
        <taxon>Mycenaceae</taxon>
        <taxon>Mycena</taxon>
    </lineage>
</organism>
<feature type="non-terminal residue" evidence="1">
    <location>
        <position position="1"/>
    </location>
</feature>